<dbReference type="InterPro" id="IPR006311">
    <property type="entry name" value="TAT_signal"/>
</dbReference>
<dbReference type="EMBL" id="JAHKRT010000008">
    <property type="protein sequence ID" value="MBU3079050.1"/>
    <property type="molecule type" value="Genomic_DNA"/>
</dbReference>
<organism evidence="3 4">
    <name type="scientific">Sphingomonas quercus</name>
    <dbReference type="NCBI Taxonomy" id="2842451"/>
    <lineage>
        <taxon>Bacteria</taxon>
        <taxon>Pseudomonadati</taxon>
        <taxon>Pseudomonadota</taxon>
        <taxon>Alphaproteobacteria</taxon>
        <taxon>Sphingomonadales</taxon>
        <taxon>Sphingomonadaceae</taxon>
        <taxon>Sphingomonas</taxon>
    </lineage>
</organism>
<dbReference type="Pfam" id="PF01261">
    <property type="entry name" value="AP_endonuc_2"/>
    <property type="match status" value="1"/>
</dbReference>
<gene>
    <name evidence="3" type="ORF">KOF26_14405</name>
</gene>
<accession>A0ABS6BL64</accession>
<feature type="domain" description="Xylose isomerase-like TIM barrel" evidence="2">
    <location>
        <begin position="73"/>
        <end position="292"/>
    </location>
</feature>
<protein>
    <submittedName>
        <fullName evidence="3">Sugar phosphate isomerase/epimerase</fullName>
    </submittedName>
</protein>
<evidence type="ECO:0000313" key="4">
    <source>
        <dbReference type="Proteomes" id="UP000776276"/>
    </source>
</evidence>
<evidence type="ECO:0000259" key="2">
    <source>
        <dbReference type="Pfam" id="PF01261"/>
    </source>
</evidence>
<dbReference type="InterPro" id="IPR050312">
    <property type="entry name" value="IolE/XylAMocC-like"/>
</dbReference>
<dbReference type="PROSITE" id="PS51318">
    <property type="entry name" value="TAT"/>
    <property type="match status" value="1"/>
</dbReference>
<name>A0ABS6BL64_9SPHN</name>
<dbReference type="PANTHER" id="PTHR12110">
    <property type="entry name" value="HYDROXYPYRUVATE ISOMERASE"/>
    <property type="match status" value="1"/>
</dbReference>
<feature type="chain" id="PRO_5045914366" evidence="1">
    <location>
        <begin position="26"/>
        <end position="305"/>
    </location>
</feature>
<evidence type="ECO:0000313" key="3">
    <source>
        <dbReference type="EMBL" id="MBU3079050.1"/>
    </source>
</evidence>
<keyword evidence="1" id="KW-0732">Signal</keyword>
<proteinExistence type="predicted"/>
<dbReference type="GO" id="GO:0016853">
    <property type="term" value="F:isomerase activity"/>
    <property type="evidence" value="ECO:0007669"/>
    <property type="project" value="UniProtKB-KW"/>
</dbReference>
<keyword evidence="4" id="KW-1185">Reference proteome</keyword>
<dbReference type="RefSeq" id="WP_216326432.1">
    <property type="nucleotide sequence ID" value="NZ_JAHKRT010000008.1"/>
</dbReference>
<sequence>MDRRSFLAASGAVALASLKAVPAMAQATIPARKLARLSVSSSTYRANYEGRFNVPTATPKLSHRTFPAYVKEKFGITKVELWDQQFGPAGHTFEECRAIRAAADAAGVQVVSVEVEDMARIDAADPDDRAQAVAEGKVWLDKARVLGCSSMRFNVNRGRGEVNQDAAVEVLRKMADHGRELGIIVLLENHGGATSTIPNLIALVKAVNHPFLKAEPDWGAWSPPGDRYAAMKSAMAVTHIVSAKGLVFDPQTYEHTSFDVARLVKDAESTGFKGVYSIELYNNPAPADTDRAVMSYARTITDNMA</sequence>
<dbReference type="PANTHER" id="PTHR12110:SF53">
    <property type="entry name" value="BLR5974 PROTEIN"/>
    <property type="match status" value="1"/>
</dbReference>
<dbReference type="InterPro" id="IPR013022">
    <property type="entry name" value="Xyl_isomerase-like_TIM-brl"/>
</dbReference>
<reference evidence="3 4" key="1">
    <citation type="submission" date="2021-06" db="EMBL/GenBank/DDBJ databases">
        <title>Sphingomonas sp. XMGL2, whole genome shotgun sequencing project.</title>
        <authorList>
            <person name="Zhao G."/>
            <person name="Shen L."/>
        </authorList>
    </citation>
    <scope>NUCLEOTIDE SEQUENCE [LARGE SCALE GENOMIC DNA]</scope>
    <source>
        <strain evidence="3 4">XMGL2</strain>
    </source>
</reference>
<dbReference type="Proteomes" id="UP000776276">
    <property type="component" value="Unassembled WGS sequence"/>
</dbReference>
<feature type="signal peptide" evidence="1">
    <location>
        <begin position="1"/>
        <end position="25"/>
    </location>
</feature>
<comment type="caution">
    <text evidence="3">The sequence shown here is derived from an EMBL/GenBank/DDBJ whole genome shotgun (WGS) entry which is preliminary data.</text>
</comment>
<keyword evidence="3" id="KW-0413">Isomerase</keyword>
<evidence type="ECO:0000256" key="1">
    <source>
        <dbReference type="SAM" id="SignalP"/>
    </source>
</evidence>